<accession>A0A7J6XB41</accession>
<sequence>MLYFDRFRFSFLGVEMHVGQVKMLVKNMKRCYKAVEEVLGNPGFDFCWVKTEIIADTPEWDSLKEKQSKLE</sequence>
<protein>
    <submittedName>
        <fullName evidence="1">Uncharacterized protein</fullName>
    </submittedName>
</protein>
<keyword evidence="2" id="KW-1185">Reference proteome</keyword>
<comment type="caution">
    <text evidence="1">The sequence shown here is derived from an EMBL/GenBank/DDBJ whole genome shotgun (WGS) entry which is preliminary data.</text>
</comment>
<dbReference type="AlphaFoldDB" id="A0A7J6XB41"/>
<organism evidence="1 2">
    <name type="scientific">Thalictrum thalictroides</name>
    <name type="common">Rue-anemone</name>
    <name type="synonym">Anemone thalictroides</name>
    <dbReference type="NCBI Taxonomy" id="46969"/>
    <lineage>
        <taxon>Eukaryota</taxon>
        <taxon>Viridiplantae</taxon>
        <taxon>Streptophyta</taxon>
        <taxon>Embryophyta</taxon>
        <taxon>Tracheophyta</taxon>
        <taxon>Spermatophyta</taxon>
        <taxon>Magnoliopsida</taxon>
        <taxon>Ranunculales</taxon>
        <taxon>Ranunculaceae</taxon>
        <taxon>Thalictroideae</taxon>
        <taxon>Thalictrum</taxon>
    </lineage>
</organism>
<evidence type="ECO:0000313" key="2">
    <source>
        <dbReference type="Proteomes" id="UP000554482"/>
    </source>
</evidence>
<evidence type="ECO:0000313" key="1">
    <source>
        <dbReference type="EMBL" id="KAF5206197.1"/>
    </source>
</evidence>
<proteinExistence type="predicted"/>
<reference evidence="1 2" key="1">
    <citation type="submission" date="2020-06" db="EMBL/GenBank/DDBJ databases">
        <title>Transcriptomic and genomic resources for Thalictrum thalictroides and T. hernandezii: Facilitating candidate gene discovery in an emerging model plant lineage.</title>
        <authorList>
            <person name="Arias T."/>
            <person name="Riano-Pachon D.M."/>
            <person name="Di Stilio V.S."/>
        </authorList>
    </citation>
    <scope>NUCLEOTIDE SEQUENCE [LARGE SCALE GENOMIC DNA]</scope>
    <source>
        <strain evidence="2">cv. WT478/WT964</strain>
        <tissue evidence="1">Leaves</tissue>
    </source>
</reference>
<gene>
    <name evidence="1" type="ORF">FRX31_004215</name>
</gene>
<dbReference type="EMBL" id="JABWDY010003056">
    <property type="protein sequence ID" value="KAF5206197.1"/>
    <property type="molecule type" value="Genomic_DNA"/>
</dbReference>
<name>A0A7J6XB41_THATH</name>
<dbReference type="Proteomes" id="UP000554482">
    <property type="component" value="Unassembled WGS sequence"/>
</dbReference>